<reference evidence="1 2" key="1">
    <citation type="journal article" date="2008" name="PLoS ONE">
        <title>Environmental adaptation: genomic analysis of the piezotolerant and psychrotolerant deep-sea iron reducing bacterium Shewanella piezotolerans WP3.</title>
        <authorList>
            <person name="Wang F."/>
            <person name="Wang J."/>
            <person name="Jian H."/>
            <person name="Zhang B."/>
            <person name="Li S."/>
            <person name="Wang F."/>
            <person name="Zeng X."/>
            <person name="Gao L."/>
            <person name="Bartlett D.H."/>
            <person name="Yu J."/>
            <person name="Hu S."/>
            <person name="Xiao X."/>
        </authorList>
    </citation>
    <scope>NUCLEOTIDE SEQUENCE [LARGE SCALE GENOMIC DNA]</scope>
    <source>
        <strain evidence="2">WP3 / JCM 13877</strain>
    </source>
</reference>
<dbReference type="HOGENOM" id="CLU_3257783_0_0_6"/>
<organism evidence="1 2">
    <name type="scientific">Shewanella piezotolerans (strain WP3 / JCM 13877)</name>
    <dbReference type="NCBI Taxonomy" id="225849"/>
    <lineage>
        <taxon>Bacteria</taxon>
        <taxon>Pseudomonadati</taxon>
        <taxon>Pseudomonadota</taxon>
        <taxon>Gammaproteobacteria</taxon>
        <taxon>Alteromonadales</taxon>
        <taxon>Shewanellaceae</taxon>
        <taxon>Shewanella</taxon>
    </lineage>
</organism>
<dbReference type="AlphaFoldDB" id="B8CSM1"/>
<protein>
    <submittedName>
        <fullName evidence="1">Uncharacterized protein</fullName>
    </submittedName>
</protein>
<proteinExistence type="predicted"/>
<dbReference type="Proteomes" id="UP000000753">
    <property type="component" value="Chromosome"/>
</dbReference>
<keyword evidence="2" id="KW-1185">Reference proteome</keyword>
<dbReference type="KEGG" id="swp:swp_3977"/>
<gene>
    <name evidence="1" type="ordered locus">swp_3977</name>
</gene>
<name>B8CSM1_SHEPW</name>
<evidence type="ECO:0000313" key="2">
    <source>
        <dbReference type="Proteomes" id="UP000000753"/>
    </source>
</evidence>
<sequence length="42" mass="4736">MVSTVADMEYLQLEKQQKAKSPIVGDLALFDSFVRSYNAQTI</sequence>
<dbReference type="EMBL" id="CP000472">
    <property type="protein sequence ID" value="ACJ30647.1"/>
    <property type="molecule type" value="Genomic_DNA"/>
</dbReference>
<accession>B8CSM1</accession>
<evidence type="ECO:0000313" key="1">
    <source>
        <dbReference type="EMBL" id="ACJ30647.1"/>
    </source>
</evidence>